<dbReference type="SUPFAM" id="SSF48008">
    <property type="entry name" value="GntR ligand-binding domain-like"/>
    <property type="match status" value="1"/>
</dbReference>
<dbReference type="Gene3D" id="1.10.10.10">
    <property type="entry name" value="Winged helix-like DNA-binding domain superfamily/Winged helix DNA-binding domain"/>
    <property type="match status" value="1"/>
</dbReference>
<evidence type="ECO:0000259" key="4">
    <source>
        <dbReference type="PROSITE" id="PS50949"/>
    </source>
</evidence>
<dbReference type="AlphaFoldDB" id="A0A9Q7AMC9"/>
<gene>
    <name evidence="5" type="ORF">KAR29_12095</name>
</gene>
<sequence>MKNDRAQVTLREKVYDLLREELASGRLKPGTYMDINRLLESLNVSRTPLRDALILLEAEGVVTIYPRRGVMINPVTREGILHAYQIGAGLESVLLSSVFDYIAPAHVRRMKELVDEAMALFARDDYSRAVELNLAFHNVFHELSDNPLLRQEMDKLYNRLFYFPARSFDSEIVKRQEREYWQEHLQIIDFIGRGCRLEAADFLRDVHWAVKEDYVAALHTLL</sequence>
<dbReference type="GO" id="GO:0003700">
    <property type="term" value="F:DNA-binding transcription factor activity"/>
    <property type="evidence" value="ECO:0007669"/>
    <property type="project" value="InterPro"/>
</dbReference>
<dbReference type="InterPro" id="IPR036390">
    <property type="entry name" value="WH_DNA-bd_sf"/>
</dbReference>
<dbReference type="InterPro" id="IPR000524">
    <property type="entry name" value="Tscrpt_reg_HTH_GntR"/>
</dbReference>
<accession>A0A9Q7AMC9</accession>
<dbReference type="Pfam" id="PF00392">
    <property type="entry name" value="GntR"/>
    <property type="match status" value="1"/>
</dbReference>
<organism evidence="5 6">
    <name type="scientific">Aminithiophilus ramosus</name>
    <dbReference type="NCBI Taxonomy" id="3029084"/>
    <lineage>
        <taxon>Bacteria</taxon>
        <taxon>Thermotogati</taxon>
        <taxon>Synergistota</taxon>
        <taxon>Synergistia</taxon>
        <taxon>Synergistales</taxon>
        <taxon>Aminithiophilaceae</taxon>
        <taxon>Aminithiophilus</taxon>
    </lineage>
</organism>
<evidence type="ECO:0000256" key="3">
    <source>
        <dbReference type="ARBA" id="ARBA00023163"/>
    </source>
</evidence>
<dbReference type="PANTHER" id="PTHR43537:SF24">
    <property type="entry name" value="GLUCONATE OPERON TRANSCRIPTIONAL REPRESSOR"/>
    <property type="match status" value="1"/>
</dbReference>
<keyword evidence="1" id="KW-0805">Transcription regulation</keyword>
<keyword evidence="6" id="KW-1185">Reference proteome</keyword>
<dbReference type="Gene3D" id="1.20.120.530">
    <property type="entry name" value="GntR ligand-binding domain-like"/>
    <property type="match status" value="1"/>
</dbReference>
<name>A0A9Q7AMC9_9BACT</name>
<keyword evidence="2" id="KW-0238">DNA-binding</keyword>
<dbReference type="EMBL" id="CP072943">
    <property type="protein sequence ID" value="QTX32038.1"/>
    <property type="molecule type" value="Genomic_DNA"/>
</dbReference>
<evidence type="ECO:0000256" key="1">
    <source>
        <dbReference type="ARBA" id="ARBA00023015"/>
    </source>
</evidence>
<proteinExistence type="predicted"/>
<dbReference type="GO" id="GO:0003677">
    <property type="term" value="F:DNA binding"/>
    <property type="evidence" value="ECO:0007669"/>
    <property type="project" value="UniProtKB-KW"/>
</dbReference>
<dbReference type="SUPFAM" id="SSF46785">
    <property type="entry name" value="Winged helix' DNA-binding domain"/>
    <property type="match status" value="1"/>
</dbReference>
<dbReference type="InterPro" id="IPR011711">
    <property type="entry name" value="GntR_C"/>
</dbReference>
<evidence type="ECO:0000256" key="2">
    <source>
        <dbReference type="ARBA" id="ARBA00023125"/>
    </source>
</evidence>
<dbReference type="Proteomes" id="UP000671879">
    <property type="component" value="Chromosome"/>
</dbReference>
<dbReference type="PANTHER" id="PTHR43537">
    <property type="entry name" value="TRANSCRIPTIONAL REGULATOR, GNTR FAMILY"/>
    <property type="match status" value="1"/>
</dbReference>
<dbReference type="PROSITE" id="PS50949">
    <property type="entry name" value="HTH_GNTR"/>
    <property type="match status" value="1"/>
</dbReference>
<dbReference type="Pfam" id="PF07729">
    <property type="entry name" value="FCD"/>
    <property type="match status" value="1"/>
</dbReference>
<evidence type="ECO:0000313" key="5">
    <source>
        <dbReference type="EMBL" id="QTX32038.1"/>
    </source>
</evidence>
<dbReference type="SMART" id="SM00345">
    <property type="entry name" value="HTH_GNTR"/>
    <property type="match status" value="1"/>
</dbReference>
<dbReference type="InterPro" id="IPR036388">
    <property type="entry name" value="WH-like_DNA-bd_sf"/>
</dbReference>
<feature type="domain" description="HTH gntR-type" evidence="4">
    <location>
        <begin position="8"/>
        <end position="75"/>
    </location>
</feature>
<evidence type="ECO:0000313" key="6">
    <source>
        <dbReference type="Proteomes" id="UP000671879"/>
    </source>
</evidence>
<dbReference type="InterPro" id="IPR008920">
    <property type="entry name" value="TF_FadR/GntR_C"/>
</dbReference>
<protein>
    <submittedName>
        <fullName evidence="5">GntR family transcriptional regulator</fullName>
    </submittedName>
</protein>
<dbReference type="RefSeq" id="WP_274373245.1">
    <property type="nucleotide sequence ID" value="NZ_CP072943.1"/>
</dbReference>
<keyword evidence="3" id="KW-0804">Transcription</keyword>
<reference evidence="6" key="1">
    <citation type="submission" date="2021-04" db="EMBL/GenBank/DDBJ databases">
        <title>A novel Synergistetes isolate from a pyrite-forming mixed culture.</title>
        <authorList>
            <person name="Bunk B."/>
            <person name="Sproer C."/>
            <person name="Spring S."/>
            <person name="Pester M."/>
        </authorList>
    </citation>
    <scope>NUCLEOTIDE SEQUENCE [LARGE SCALE GENOMIC DNA]</scope>
    <source>
        <strain evidence="6">J.5.4.2-T.3.5.2</strain>
    </source>
</reference>
<dbReference type="SMART" id="SM00895">
    <property type="entry name" value="FCD"/>
    <property type="match status" value="1"/>
</dbReference>
<dbReference type="CDD" id="cd07377">
    <property type="entry name" value="WHTH_GntR"/>
    <property type="match status" value="1"/>
</dbReference>
<dbReference type="KEGG" id="aram:KAR29_12095"/>